<dbReference type="Pfam" id="PF07264">
    <property type="entry name" value="EI24"/>
    <property type="match status" value="1"/>
</dbReference>
<dbReference type="AlphaFoldDB" id="A0A1G5PUF8"/>
<keyword evidence="7" id="KW-1185">Reference proteome</keyword>
<evidence type="ECO:0000256" key="3">
    <source>
        <dbReference type="ARBA" id="ARBA00022989"/>
    </source>
</evidence>
<reference evidence="6 7" key="1">
    <citation type="submission" date="2016-10" db="EMBL/GenBank/DDBJ databases">
        <authorList>
            <person name="de Groot N.N."/>
        </authorList>
    </citation>
    <scope>NUCLEOTIDE SEQUENCE [LARGE SCALE GENOMIC DNA]</scope>
    <source>
        <strain evidence="6 7">U95</strain>
    </source>
</reference>
<dbReference type="Proteomes" id="UP000198767">
    <property type="component" value="Unassembled WGS sequence"/>
</dbReference>
<gene>
    <name evidence="6" type="ORF">SAMN04488118_10282</name>
</gene>
<dbReference type="EMBL" id="FMWG01000002">
    <property type="protein sequence ID" value="SCZ53047.1"/>
    <property type="molecule type" value="Genomic_DNA"/>
</dbReference>
<feature type="transmembrane region" description="Helical" evidence="5">
    <location>
        <begin position="21"/>
        <end position="46"/>
    </location>
</feature>
<evidence type="ECO:0000313" key="6">
    <source>
        <dbReference type="EMBL" id="SCZ53047.1"/>
    </source>
</evidence>
<proteinExistence type="predicted"/>
<keyword evidence="2 5" id="KW-0812">Transmembrane</keyword>
<sequence length="230" mass="25165">MILNAFLKALAQSGDPRFRKVLLTGIGLALVLLAAIYVAFLLLIHIFVGPESTLPLIGQVTWLDNILSWGSFVFMLFLSVVLMVPVASAITSMMLDQVAEAVERKHYSHLPGAASTPFWAGIKDSIVFLGFLILANLVALVLYLTFSVAAPVIFWALNGLLLGREYFTLAAARRIGFIEAKKMRRKHAVTIWIAGTLMAIPLSVPLLNLVIPVLGAATFTHIFHNLRARS</sequence>
<protein>
    <submittedName>
        <fullName evidence="6">Uncharacterized protein involved in cysteine biosynthesis</fullName>
    </submittedName>
</protein>
<evidence type="ECO:0000256" key="4">
    <source>
        <dbReference type="ARBA" id="ARBA00023136"/>
    </source>
</evidence>
<accession>A0A1G5PUF8</accession>
<dbReference type="RefSeq" id="WP_090215961.1">
    <property type="nucleotide sequence ID" value="NZ_CANMPF010000001.1"/>
</dbReference>
<feature type="transmembrane region" description="Helical" evidence="5">
    <location>
        <begin position="152"/>
        <end position="169"/>
    </location>
</feature>
<dbReference type="InterPro" id="IPR059112">
    <property type="entry name" value="CysZ/EI24"/>
</dbReference>
<dbReference type="OrthoDB" id="5421146at2"/>
<dbReference type="STRING" id="1156985.SAMN04488118_10282"/>
<evidence type="ECO:0000256" key="2">
    <source>
        <dbReference type="ARBA" id="ARBA00022692"/>
    </source>
</evidence>
<keyword evidence="3 5" id="KW-1133">Transmembrane helix</keyword>
<feature type="transmembrane region" description="Helical" evidence="5">
    <location>
        <begin position="66"/>
        <end position="87"/>
    </location>
</feature>
<evidence type="ECO:0000313" key="7">
    <source>
        <dbReference type="Proteomes" id="UP000198767"/>
    </source>
</evidence>
<feature type="transmembrane region" description="Helical" evidence="5">
    <location>
        <begin position="189"/>
        <end position="211"/>
    </location>
</feature>
<feature type="transmembrane region" description="Helical" evidence="5">
    <location>
        <begin position="126"/>
        <end position="146"/>
    </location>
</feature>
<organism evidence="6 7">
    <name type="scientific">Epibacterium ulvae</name>
    <dbReference type="NCBI Taxonomy" id="1156985"/>
    <lineage>
        <taxon>Bacteria</taxon>
        <taxon>Pseudomonadati</taxon>
        <taxon>Pseudomonadota</taxon>
        <taxon>Alphaproteobacteria</taxon>
        <taxon>Rhodobacterales</taxon>
        <taxon>Roseobacteraceae</taxon>
        <taxon>Epibacterium</taxon>
    </lineage>
</organism>
<comment type="subcellular location">
    <subcellularLocation>
        <location evidence="1">Membrane</location>
        <topology evidence="1">Multi-pass membrane protein</topology>
    </subcellularLocation>
</comment>
<evidence type="ECO:0000256" key="5">
    <source>
        <dbReference type="SAM" id="Phobius"/>
    </source>
</evidence>
<keyword evidence="4 5" id="KW-0472">Membrane</keyword>
<evidence type="ECO:0000256" key="1">
    <source>
        <dbReference type="ARBA" id="ARBA00004141"/>
    </source>
</evidence>
<name>A0A1G5PUF8_9RHOB</name>